<dbReference type="PROSITE" id="PS00061">
    <property type="entry name" value="ADH_SHORT"/>
    <property type="match status" value="1"/>
</dbReference>
<reference evidence="3 4" key="1">
    <citation type="submission" date="2020-08" db="EMBL/GenBank/DDBJ databases">
        <title>Sequencing the genomes of 1000 actinobacteria strains.</title>
        <authorList>
            <person name="Klenk H.-P."/>
        </authorList>
    </citation>
    <scope>NUCLEOTIDE SEQUENCE [LARGE SCALE GENOMIC DNA]</scope>
    <source>
        <strain evidence="3 4">DSM 105498</strain>
    </source>
</reference>
<accession>A0A7W4Z2I0</accession>
<sequence>MSRLTGRVALVTGAAGVLGAAVSRRLVADGATVVLGDVDLDAAQAVAAEIGNDASSVRMDVTRGEDVRSALTATAQRFGGLDILVNNAGTEGGFAATSEYDDEVFDRTFAINVRGAYLGMKHAVPLLRARGGGAIVNVASVAGLQGTPGMIAYGMSKHALLGMTKTVAAEESVAGIRVTAVCPAPIEGRMMRSIETGLSDNDGSIVRSQFRDAIPLARYAAPEEVAALVCFLATDEASFITGSWHRVDGGLGINSA</sequence>
<name>A0A7W4Z2I0_9ACTN</name>
<dbReference type="Proteomes" id="UP000589626">
    <property type="component" value="Unassembled WGS sequence"/>
</dbReference>
<evidence type="ECO:0000313" key="3">
    <source>
        <dbReference type="EMBL" id="MBB3042871.1"/>
    </source>
</evidence>
<evidence type="ECO:0000256" key="2">
    <source>
        <dbReference type="ARBA" id="ARBA00023002"/>
    </source>
</evidence>
<dbReference type="EMBL" id="JACHWR010000002">
    <property type="protein sequence ID" value="MBB3042871.1"/>
    <property type="molecule type" value="Genomic_DNA"/>
</dbReference>
<organism evidence="3 4">
    <name type="scientific">Nocardioides soli</name>
    <dbReference type="NCBI Taxonomy" id="1036020"/>
    <lineage>
        <taxon>Bacteria</taxon>
        <taxon>Bacillati</taxon>
        <taxon>Actinomycetota</taxon>
        <taxon>Actinomycetes</taxon>
        <taxon>Propionibacteriales</taxon>
        <taxon>Nocardioidaceae</taxon>
        <taxon>Nocardioides</taxon>
    </lineage>
</organism>
<dbReference type="GO" id="GO:0016491">
    <property type="term" value="F:oxidoreductase activity"/>
    <property type="evidence" value="ECO:0007669"/>
    <property type="project" value="UniProtKB-KW"/>
</dbReference>
<dbReference type="PANTHER" id="PTHR24321:SF8">
    <property type="entry name" value="ESTRADIOL 17-BETA-DEHYDROGENASE 8-RELATED"/>
    <property type="match status" value="1"/>
</dbReference>
<evidence type="ECO:0000256" key="1">
    <source>
        <dbReference type="ARBA" id="ARBA00006484"/>
    </source>
</evidence>
<dbReference type="AlphaFoldDB" id="A0A7W4Z2I0"/>
<dbReference type="PANTHER" id="PTHR24321">
    <property type="entry name" value="DEHYDROGENASES, SHORT CHAIN"/>
    <property type="match status" value="1"/>
</dbReference>
<dbReference type="RefSeq" id="WP_183592789.1">
    <property type="nucleotide sequence ID" value="NZ_JACHWR010000002.1"/>
</dbReference>
<dbReference type="InterPro" id="IPR002347">
    <property type="entry name" value="SDR_fam"/>
</dbReference>
<dbReference type="PRINTS" id="PR00080">
    <property type="entry name" value="SDRFAMILY"/>
</dbReference>
<dbReference type="Pfam" id="PF13561">
    <property type="entry name" value="adh_short_C2"/>
    <property type="match status" value="1"/>
</dbReference>
<dbReference type="SUPFAM" id="SSF51735">
    <property type="entry name" value="NAD(P)-binding Rossmann-fold domains"/>
    <property type="match status" value="1"/>
</dbReference>
<comment type="similarity">
    <text evidence="1">Belongs to the short-chain dehydrogenases/reductases (SDR) family.</text>
</comment>
<keyword evidence="4" id="KW-1185">Reference proteome</keyword>
<gene>
    <name evidence="3" type="ORF">FHU40_002689</name>
</gene>
<dbReference type="FunFam" id="3.40.50.720:FF:000084">
    <property type="entry name" value="Short-chain dehydrogenase reductase"/>
    <property type="match status" value="1"/>
</dbReference>
<evidence type="ECO:0000313" key="4">
    <source>
        <dbReference type="Proteomes" id="UP000589626"/>
    </source>
</evidence>
<dbReference type="InterPro" id="IPR020904">
    <property type="entry name" value="Sc_DH/Rdtase_CS"/>
</dbReference>
<protein>
    <submittedName>
        <fullName evidence="3">NAD(P)-dependent dehydrogenase (Short-subunit alcohol dehydrogenase family)</fullName>
    </submittedName>
</protein>
<keyword evidence="2" id="KW-0560">Oxidoreductase</keyword>
<dbReference type="PRINTS" id="PR00081">
    <property type="entry name" value="GDHRDH"/>
</dbReference>
<comment type="caution">
    <text evidence="3">The sequence shown here is derived from an EMBL/GenBank/DDBJ whole genome shotgun (WGS) entry which is preliminary data.</text>
</comment>
<proteinExistence type="inferred from homology"/>
<dbReference type="NCBIfam" id="NF005559">
    <property type="entry name" value="PRK07231.1"/>
    <property type="match status" value="1"/>
</dbReference>
<dbReference type="Gene3D" id="3.40.50.720">
    <property type="entry name" value="NAD(P)-binding Rossmann-like Domain"/>
    <property type="match status" value="1"/>
</dbReference>
<dbReference type="InterPro" id="IPR036291">
    <property type="entry name" value="NAD(P)-bd_dom_sf"/>
</dbReference>